<feature type="transmembrane region" description="Helical" evidence="2">
    <location>
        <begin position="6"/>
        <end position="28"/>
    </location>
</feature>
<feature type="transmembrane region" description="Helical" evidence="2">
    <location>
        <begin position="63"/>
        <end position="87"/>
    </location>
</feature>
<feature type="transmembrane region" description="Helical" evidence="2">
    <location>
        <begin position="502"/>
        <end position="521"/>
    </location>
</feature>
<dbReference type="Proteomes" id="UP000462152">
    <property type="component" value="Unassembled WGS sequence"/>
</dbReference>
<dbReference type="Pfam" id="PF20176">
    <property type="entry name" value="DUF6541"/>
    <property type="match status" value="1"/>
</dbReference>
<name>A0A7K1LKQ3_9MICC</name>
<evidence type="ECO:0000256" key="2">
    <source>
        <dbReference type="SAM" id="Phobius"/>
    </source>
</evidence>
<keyword evidence="2" id="KW-0472">Membrane</keyword>
<feature type="transmembrane region" description="Helical" evidence="2">
    <location>
        <begin position="279"/>
        <end position="300"/>
    </location>
</feature>
<feature type="transmembrane region" description="Helical" evidence="2">
    <location>
        <begin position="331"/>
        <end position="349"/>
    </location>
</feature>
<feature type="transmembrane region" description="Helical" evidence="2">
    <location>
        <begin position="384"/>
        <end position="405"/>
    </location>
</feature>
<dbReference type="AlphaFoldDB" id="A0A7K1LKQ3"/>
<keyword evidence="4" id="KW-1185">Reference proteome</keyword>
<feature type="transmembrane region" description="Helical" evidence="2">
    <location>
        <begin position="157"/>
        <end position="175"/>
    </location>
</feature>
<dbReference type="OrthoDB" id="3169698at2"/>
<dbReference type="EMBL" id="WOGT01000008">
    <property type="protein sequence ID" value="MUN55710.1"/>
    <property type="molecule type" value="Genomic_DNA"/>
</dbReference>
<comment type="caution">
    <text evidence="3">The sequence shown here is derived from an EMBL/GenBank/DDBJ whole genome shotgun (WGS) entry which is preliminary data.</text>
</comment>
<evidence type="ECO:0000256" key="1">
    <source>
        <dbReference type="SAM" id="MobiDB-lite"/>
    </source>
</evidence>
<accession>A0A7K1LKQ3</accession>
<evidence type="ECO:0000313" key="3">
    <source>
        <dbReference type="EMBL" id="MUN55710.1"/>
    </source>
</evidence>
<dbReference type="RefSeq" id="WP_129316513.1">
    <property type="nucleotide sequence ID" value="NZ_NOIQ01000036.1"/>
</dbReference>
<keyword evidence="2" id="KW-1133">Transmembrane helix</keyword>
<organism evidence="3 4">
    <name type="scientific">Rothia koreensis</name>
    <dbReference type="NCBI Taxonomy" id="592378"/>
    <lineage>
        <taxon>Bacteria</taxon>
        <taxon>Bacillati</taxon>
        <taxon>Actinomycetota</taxon>
        <taxon>Actinomycetes</taxon>
        <taxon>Micrococcales</taxon>
        <taxon>Micrococcaceae</taxon>
        <taxon>Rothia</taxon>
    </lineage>
</organism>
<feature type="transmembrane region" description="Helical" evidence="2">
    <location>
        <begin position="246"/>
        <end position="267"/>
    </location>
</feature>
<keyword evidence="2" id="KW-0812">Transmembrane</keyword>
<feature type="region of interest" description="Disordered" evidence="1">
    <location>
        <begin position="97"/>
        <end position="136"/>
    </location>
</feature>
<sequence length="711" mass="76762">MEWLSLVPALAVCIILLIVPGLLVTLAVRMRGFDAVALAPAVSIGLIAVSAVLAPIAGIGWALWVPFAGGIVTALVFGLIAWGFRAARIEDYPVRSRPRGRKKHAGPAGHDDVERAPWNSEAGTGESASSRGSFRWTGPGRLGGDLVPARWFSRGQLAYWASFVIAALVMLRTITNAIGAPGRFSQTFDNNFHLNVIRYIVEQHNASSLTVSAMTAGGGAPTFYPAAWHDVVSLVFMSTGQGSIPMATNAMIVTVAVVVWPLSVLYLMRSMMRFNLPTVLTAGAVLSGFAAFPVLLMYFGVLYPNFLGIALIPAGLGLLINVLRVSAIRRVTTIQSILLGIVVALGIGFAHPNAAMSLVIMTVPILLVRGAVQIWRAANRRTSVGVVIVQVILIAAGLWLIWYLWGIVRPEAGAATWGPATSDTQAFGEALLNSPLSLTQAQWVLSILAILGTLVVLYTRRNVWLALVYGVLIYYYICVRWLQWDQDRMWATGVWYNDPYRLAALLPVAAVPLALIGTHCITQALMGSAVVERWKHRGPQVLGVVSALTVILALALTQFARPLNDMVNASYWSYYASEDAQLVDSDELDVIHHIDDYVPDKDTVIVNPWTGGALAYALADRHVTAAHTLYTPTDNAKIFDGSLNQANQDPKVCQAVKDDDAKYVLDFGTDEVNQGDHSGAFQGLQNLEESGVAIPVYQSGDAKLLKITACD</sequence>
<evidence type="ECO:0000313" key="4">
    <source>
        <dbReference type="Proteomes" id="UP000462152"/>
    </source>
</evidence>
<dbReference type="InterPro" id="IPR046671">
    <property type="entry name" value="DUF6541"/>
</dbReference>
<feature type="transmembrane region" description="Helical" evidence="2">
    <location>
        <begin position="306"/>
        <end position="324"/>
    </location>
</feature>
<feature type="transmembrane region" description="Helical" evidence="2">
    <location>
        <begin position="541"/>
        <end position="560"/>
    </location>
</feature>
<feature type="transmembrane region" description="Helical" evidence="2">
    <location>
        <begin position="35"/>
        <end position="57"/>
    </location>
</feature>
<feature type="transmembrane region" description="Helical" evidence="2">
    <location>
        <begin position="355"/>
        <end position="372"/>
    </location>
</feature>
<reference evidence="3 4" key="1">
    <citation type="submission" date="2019-12" db="EMBL/GenBank/DDBJ databases">
        <authorList>
            <person name="Li J."/>
            <person name="Shi Y."/>
            <person name="Xu G."/>
            <person name="Xiao D."/>
            <person name="Ran X."/>
        </authorList>
    </citation>
    <scope>NUCLEOTIDE SEQUENCE [LARGE SCALE GENOMIC DNA]</scope>
    <source>
        <strain evidence="3 4">JCM 15915</strain>
    </source>
</reference>
<protein>
    <submittedName>
        <fullName evidence="3">Uncharacterized protein</fullName>
    </submittedName>
</protein>
<proteinExistence type="predicted"/>
<feature type="transmembrane region" description="Helical" evidence="2">
    <location>
        <begin position="441"/>
        <end position="458"/>
    </location>
</feature>
<gene>
    <name evidence="3" type="ORF">GMA10_10895</name>
</gene>
<feature type="transmembrane region" description="Helical" evidence="2">
    <location>
        <begin position="463"/>
        <end position="482"/>
    </location>
</feature>